<accession>D5U092</accession>
<keyword evidence="2" id="KW-1185">Reference proteome</keyword>
<dbReference type="HOGENOM" id="CLU_3387528_0_0_2"/>
<evidence type="ECO:0000313" key="1">
    <source>
        <dbReference type="EMBL" id="ADG90542.1"/>
    </source>
</evidence>
<reference key="3">
    <citation type="submission" date="2010-02" db="EMBL/GenBank/DDBJ databases">
        <title>Complete genome sequence of Thermosphaera aggregans type strain (M11TL).</title>
        <authorList>
            <consortium name="US DOE Joint Genome Institute (JGI-PGF)"/>
            <person name="Spring S."/>
            <person name="Lapidus A."/>
            <person name="Munk C."/>
            <person name="Schroeder M."/>
            <person name="Glavina Del Rio T."/>
            <person name="Tice H."/>
            <person name="Copeland A."/>
            <person name="Cheng J.-F."/>
            <person name="Lucas S."/>
            <person name="Chen F."/>
            <person name="Nolan M."/>
            <person name="Bruce D."/>
            <person name="Goodwin L."/>
            <person name="Pitluck S."/>
            <person name="Ivanova N."/>
            <person name="Mavromatis K."/>
            <person name="Ovchinnikova G."/>
            <person name="Pati A."/>
            <person name="Chen A."/>
            <person name="Palaniappan K."/>
            <person name="Land M."/>
            <person name="Hauser L."/>
            <person name="Chang Y.-J."/>
            <person name="Jeffries C.C."/>
            <person name="Brettin T."/>
            <person name="Detter J.C."/>
            <person name="Tapia R."/>
            <person name="Han C."/>
            <person name="Chain P."/>
            <person name="Heimerl T."/>
            <person name="Weik F."/>
            <person name="Goker M."/>
            <person name="Rachel R."/>
            <person name="Bristow J."/>
            <person name="Eisen J.A."/>
            <person name="Markowitz V."/>
            <person name="Hugenholtz P."/>
            <person name="Kyrpides N.C."/>
            <person name="Klenk H.-P."/>
        </authorList>
    </citation>
    <scope>NUCLEOTIDE SEQUENCE</scope>
    <source>
        <strain>DSM 11486</strain>
    </source>
</reference>
<reference evidence="2" key="2">
    <citation type="journal article" date="2010" name="Stand. Genomic Sci.">
        <title>Complete genome sequence of Thermosphaera aggregans type strain (M11TLT).</title>
        <authorList>
            <person name="Spring S."/>
            <person name="Rachel R."/>
            <person name="Lapidus A."/>
            <person name="Davenport K."/>
            <person name="Tice H."/>
            <person name="Copeland A."/>
            <person name="Cheng J.-F."/>
            <person name="Lucas S."/>
            <person name="Chen F."/>
            <person name="Nolan M."/>
            <person name="Bruce D."/>
            <person name="Goodwin L."/>
            <person name="Pitluck S."/>
            <person name="Ivanova N."/>
            <person name="Mavromatis K."/>
            <person name="Ovchinnikova G."/>
            <person name="Pati A."/>
            <person name="Chen A."/>
            <person name="Palaniappan K."/>
            <person name="Land M."/>
            <person name="Hauser L."/>
            <person name="Chang Y.-J."/>
            <person name="Jeffries C.C."/>
            <person name="Brettin T."/>
            <person name="Detter J.C."/>
            <person name="Tapia R."/>
            <person name="Han C."/>
            <person name="Heimerl T."/>
            <person name="Weikl F."/>
            <person name="Brambilla E."/>
            <person name="Goker M."/>
            <person name="Bristow J."/>
            <person name="Eisen J.A."/>
            <person name="Markowitz V."/>
            <person name="Hugenholtz P."/>
            <person name="Kyrpides N.C."/>
            <person name="Klenk H.-P."/>
        </authorList>
    </citation>
    <scope>NUCLEOTIDE SEQUENCE [LARGE SCALE GENOMIC DNA]</scope>
    <source>
        <strain evidence="2">DSM 11486 / M11TL</strain>
    </source>
</reference>
<dbReference type="EMBL" id="CP001939">
    <property type="protein sequence ID" value="ADG90542.1"/>
    <property type="molecule type" value="Genomic_DNA"/>
</dbReference>
<sequence>MAITDAGITYLDADLDMGTPISPLLKVHNKYF</sequence>
<dbReference type="KEGG" id="tag:Tagg_0264"/>
<dbReference type="STRING" id="633148.Tagg_0264"/>
<organism evidence="1 2">
    <name type="scientific">Thermosphaera aggregans (strain DSM 11486 / M11TL)</name>
    <dbReference type="NCBI Taxonomy" id="633148"/>
    <lineage>
        <taxon>Archaea</taxon>
        <taxon>Thermoproteota</taxon>
        <taxon>Thermoprotei</taxon>
        <taxon>Desulfurococcales</taxon>
        <taxon>Desulfurococcaceae</taxon>
        <taxon>Thermosphaera</taxon>
    </lineage>
</organism>
<proteinExistence type="predicted"/>
<protein>
    <submittedName>
        <fullName evidence="1">Uncharacterized protein</fullName>
    </submittedName>
</protein>
<name>D5U092_THEAM</name>
<gene>
    <name evidence="1" type="ordered locus">Tagg_0264</name>
</gene>
<reference evidence="1 2" key="1">
    <citation type="journal article" date="2010" name="Stand. Genomic Sci.">
        <title>Complete genome sequence of Thermosphaera aggregans type strain (M11TL).</title>
        <authorList>
            <person name="Spring S."/>
            <person name="Rachel R."/>
            <person name="Lapidus A."/>
            <person name="Davenport K."/>
            <person name="Tice H."/>
            <person name="Copeland A."/>
            <person name="Cheng J.F."/>
            <person name="Lucas S."/>
            <person name="Chen F."/>
            <person name="Nolan M."/>
            <person name="Bruce D."/>
            <person name="Goodwin L."/>
            <person name="Pitluck S."/>
            <person name="Ivanova N."/>
            <person name="Mavromatis K."/>
            <person name="Ovchinnikova G."/>
            <person name="Pati A."/>
            <person name="Chen A."/>
            <person name="Palaniappan K."/>
            <person name="Land M."/>
            <person name="Hauser L."/>
            <person name="Chang Y.J."/>
            <person name="Jeffries C.C."/>
            <person name="Brettin T."/>
            <person name="Detter J.C."/>
            <person name="Tapia R."/>
            <person name="Han C."/>
            <person name="Heimerl T."/>
            <person name="Weikl F."/>
            <person name="Brambilla E."/>
            <person name="Goker M."/>
            <person name="Bristow J."/>
            <person name="Eisen J.A."/>
            <person name="Markowitz V."/>
            <person name="Hugenholtz P."/>
            <person name="Kyrpides N.C."/>
            <person name="Klenk H.P."/>
        </authorList>
    </citation>
    <scope>NUCLEOTIDE SEQUENCE [LARGE SCALE GENOMIC DNA]</scope>
    <source>
        <strain evidence="2">DSM 11486 / M11TL</strain>
    </source>
</reference>
<dbReference type="Proteomes" id="UP000002376">
    <property type="component" value="Chromosome"/>
</dbReference>
<dbReference type="AlphaFoldDB" id="D5U092"/>
<evidence type="ECO:0000313" key="2">
    <source>
        <dbReference type="Proteomes" id="UP000002376"/>
    </source>
</evidence>